<dbReference type="InterPro" id="IPR006042">
    <property type="entry name" value="Xan_ur_permease"/>
</dbReference>
<comment type="similarity">
    <text evidence="2">Belongs to the nucleobase:cation symporter-2 (NCS2) (TC 2.A.40) family.</text>
</comment>
<dbReference type="NCBIfam" id="TIGR00801">
    <property type="entry name" value="ncs2"/>
    <property type="match status" value="1"/>
</dbReference>
<name>A0A9P8IYL6_AURME</name>
<dbReference type="Proteomes" id="UP000779574">
    <property type="component" value="Unassembled WGS sequence"/>
</dbReference>
<feature type="transmembrane region" description="Helical" evidence="8">
    <location>
        <begin position="390"/>
        <end position="411"/>
    </location>
</feature>
<dbReference type="OrthoDB" id="1641903at2759"/>
<sequence length="713" mass="77043">MASMTASRVHTATTPVHSTVWQNKLINECRSRGLRAPNFQECSDRRGGRTAWSSVVEVNGCKHQARYWYDGDWVNNAREDAAEVALQRMGVVPVPRGPHARLLGSINVADLDRTRGNTIIDIMTNNFKDDSPDTIGPETTPKRSFSEKGRRLIKAFTTKEGLVGDYDYGFLFKPQLPFMKRARRAGPFFGLNDRMPVFLALLLGLQHALAMLAGIITPPIILSGSANLIQADQQYLVSACLIMSGILSMIQISRFHIWKSPYYVGTGLISVVGTSFATIPVATGAFSQMYATGFCPSDADGNHLPCPDGYGALIATSCVCALLEILMSFTPPKTLKKIFPPIVTGPTVMLIGISLISSGFQDWAGGSGSCSSRPESGIYRLCPTIDAPHALPWGSAEFVGLGFLVFVSIILTERFGSPIMKSCAVIIGLLVGCIVAAACGYFDRSGIDAAPVANFIWVRTFKLKIYGPLVLPLLTVYIVLAMEAMGDITASCDVSRLQVDGATFNSRIQGGVLADGLNGLIAGLCTLTPMSVFAQNNGVIALTRCANRKAGYAACFWLLIMGIFSKFAAALVAIPSAVLGGMTTFLFASVATSGLRIISTVPFNRRNRFILAAAFAPGFGATLVPTWFSYVFTYHGSNQALEGFFNAIVLVMEQGFAVAAFVALILNLILPEEMEDEEIPELTANTIDAPADEEEWRHIRREDESEKISPVKS</sequence>
<feature type="compositionally biased region" description="Basic and acidic residues" evidence="7">
    <location>
        <begin position="695"/>
        <end position="713"/>
    </location>
</feature>
<dbReference type="PANTHER" id="PTHR42810:SF2">
    <property type="entry name" value="PURINE PERMEASE C1399.01C-RELATED"/>
    <property type="match status" value="1"/>
</dbReference>
<feature type="transmembrane region" description="Helical" evidence="8">
    <location>
        <begin position="463"/>
        <end position="480"/>
    </location>
</feature>
<gene>
    <name evidence="9" type="ORF">KCU76_g18604</name>
</gene>
<comment type="subcellular location">
    <subcellularLocation>
        <location evidence="1">Membrane</location>
        <topology evidence="1">Multi-pass membrane protein</topology>
    </subcellularLocation>
</comment>
<evidence type="ECO:0000256" key="3">
    <source>
        <dbReference type="ARBA" id="ARBA00022448"/>
    </source>
</evidence>
<dbReference type="GO" id="GO:0005886">
    <property type="term" value="C:plasma membrane"/>
    <property type="evidence" value="ECO:0007669"/>
    <property type="project" value="TreeGrafter"/>
</dbReference>
<feature type="transmembrane region" description="Helical" evidence="8">
    <location>
        <begin position="644"/>
        <end position="670"/>
    </location>
</feature>
<feature type="transmembrane region" description="Helical" evidence="8">
    <location>
        <begin position="550"/>
        <end position="572"/>
    </location>
</feature>
<evidence type="ECO:0000313" key="10">
    <source>
        <dbReference type="Proteomes" id="UP000779574"/>
    </source>
</evidence>
<evidence type="ECO:0000256" key="4">
    <source>
        <dbReference type="ARBA" id="ARBA00022692"/>
    </source>
</evidence>
<reference evidence="9" key="1">
    <citation type="journal article" date="2021" name="J Fungi (Basel)">
        <title>Virulence traits and population genomics of the black yeast Aureobasidium melanogenum.</title>
        <authorList>
            <person name="Cernosa A."/>
            <person name="Sun X."/>
            <person name="Gostincar C."/>
            <person name="Fang C."/>
            <person name="Gunde-Cimerman N."/>
            <person name="Song Z."/>
        </authorList>
    </citation>
    <scope>NUCLEOTIDE SEQUENCE</scope>
    <source>
        <strain evidence="9">EXF-9911</strain>
    </source>
</reference>
<feature type="transmembrane region" description="Helical" evidence="8">
    <location>
        <begin position="610"/>
        <end position="632"/>
    </location>
</feature>
<feature type="region of interest" description="Disordered" evidence="7">
    <location>
        <begin position="681"/>
        <end position="713"/>
    </location>
</feature>
<evidence type="ECO:0000256" key="7">
    <source>
        <dbReference type="SAM" id="MobiDB-lite"/>
    </source>
</evidence>
<keyword evidence="5 8" id="KW-1133">Transmembrane helix</keyword>
<keyword evidence="6 8" id="KW-0472">Membrane</keyword>
<dbReference type="InterPro" id="IPR006043">
    <property type="entry name" value="NCS2"/>
</dbReference>
<evidence type="ECO:0000313" key="9">
    <source>
        <dbReference type="EMBL" id="KAG9664760.1"/>
    </source>
</evidence>
<protein>
    <submittedName>
        <fullName evidence="9">Xanthine/uracil permease</fullName>
    </submittedName>
</protein>
<feature type="transmembrane region" description="Helical" evidence="8">
    <location>
        <begin position="309"/>
        <end position="326"/>
    </location>
</feature>
<keyword evidence="3" id="KW-0813">Transport</keyword>
<evidence type="ECO:0000256" key="1">
    <source>
        <dbReference type="ARBA" id="ARBA00004141"/>
    </source>
</evidence>
<feature type="transmembrane region" description="Helical" evidence="8">
    <location>
        <begin position="578"/>
        <end position="598"/>
    </location>
</feature>
<evidence type="ECO:0000256" key="2">
    <source>
        <dbReference type="ARBA" id="ARBA00008821"/>
    </source>
</evidence>
<feature type="transmembrane region" description="Helical" evidence="8">
    <location>
        <begin position="338"/>
        <end position="357"/>
    </location>
</feature>
<evidence type="ECO:0000256" key="6">
    <source>
        <dbReference type="ARBA" id="ARBA00023136"/>
    </source>
</evidence>
<feature type="transmembrane region" description="Helical" evidence="8">
    <location>
        <begin position="262"/>
        <end position="289"/>
    </location>
</feature>
<organism evidence="9 10">
    <name type="scientific">Aureobasidium melanogenum</name>
    <name type="common">Aureobasidium pullulans var. melanogenum</name>
    <dbReference type="NCBI Taxonomy" id="46634"/>
    <lineage>
        <taxon>Eukaryota</taxon>
        <taxon>Fungi</taxon>
        <taxon>Dikarya</taxon>
        <taxon>Ascomycota</taxon>
        <taxon>Pezizomycotina</taxon>
        <taxon>Dothideomycetes</taxon>
        <taxon>Dothideomycetidae</taxon>
        <taxon>Dothideales</taxon>
        <taxon>Saccotheciaceae</taxon>
        <taxon>Aureobasidium</taxon>
    </lineage>
</organism>
<keyword evidence="4 8" id="KW-0812">Transmembrane</keyword>
<feature type="transmembrane region" description="Helical" evidence="8">
    <location>
        <begin position="233"/>
        <end position="250"/>
    </location>
</feature>
<dbReference type="GO" id="GO:0042907">
    <property type="term" value="F:xanthine transmembrane transporter activity"/>
    <property type="evidence" value="ECO:0007669"/>
    <property type="project" value="TreeGrafter"/>
</dbReference>
<dbReference type="AlphaFoldDB" id="A0A9P8IYL6"/>
<feature type="non-terminal residue" evidence="9">
    <location>
        <position position="1"/>
    </location>
</feature>
<dbReference type="Pfam" id="PF00860">
    <property type="entry name" value="Xan_ur_permease"/>
    <property type="match status" value="1"/>
</dbReference>
<reference evidence="9" key="2">
    <citation type="submission" date="2021-08" db="EMBL/GenBank/DDBJ databases">
        <authorList>
            <person name="Gostincar C."/>
            <person name="Sun X."/>
            <person name="Song Z."/>
            <person name="Gunde-Cimerman N."/>
        </authorList>
    </citation>
    <scope>NUCLEOTIDE SEQUENCE</scope>
    <source>
        <strain evidence="9">EXF-9911</strain>
    </source>
</reference>
<evidence type="ECO:0000256" key="5">
    <source>
        <dbReference type="ARBA" id="ARBA00022989"/>
    </source>
</evidence>
<dbReference type="SUPFAM" id="SSF54768">
    <property type="entry name" value="dsRNA-binding domain-like"/>
    <property type="match status" value="1"/>
</dbReference>
<dbReference type="EMBL" id="JAHFXF010001673">
    <property type="protein sequence ID" value="KAG9664760.1"/>
    <property type="molecule type" value="Genomic_DNA"/>
</dbReference>
<dbReference type="PANTHER" id="PTHR42810">
    <property type="entry name" value="PURINE PERMEASE C1399.01C-RELATED"/>
    <property type="match status" value="1"/>
</dbReference>
<evidence type="ECO:0000256" key="8">
    <source>
        <dbReference type="SAM" id="Phobius"/>
    </source>
</evidence>
<feature type="transmembrane region" description="Helical" evidence="8">
    <location>
        <begin position="197"/>
        <end position="221"/>
    </location>
</feature>
<accession>A0A9P8IYL6</accession>
<dbReference type="PROSITE" id="PS01116">
    <property type="entry name" value="XANTH_URACIL_PERMASE"/>
    <property type="match status" value="1"/>
</dbReference>
<feature type="transmembrane region" description="Helical" evidence="8">
    <location>
        <begin position="423"/>
        <end position="443"/>
    </location>
</feature>
<dbReference type="GO" id="GO:0000324">
    <property type="term" value="C:fungal-type vacuole"/>
    <property type="evidence" value="ECO:0007669"/>
    <property type="project" value="TreeGrafter"/>
</dbReference>
<proteinExistence type="inferred from homology"/>
<comment type="caution">
    <text evidence="9">The sequence shown here is derived from an EMBL/GenBank/DDBJ whole genome shotgun (WGS) entry which is preliminary data.</text>
</comment>